<comment type="caution">
    <text evidence="1">The sequence shown here is derived from an EMBL/GenBank/DDBJ whole genome shotgun (WGS) entry which is preliminary data.</text>
</comment>
<accession>A0A943YVI9</accession>
<dbReference type="Proteomes" id="UP000727506">
    <property type="component" value="Unassembled WGS sequence"/>
</dbReference>
<name>A0A943YVI9_9ACTN</name>
<protein>
    <submittedName>
        <fullName evidence="1">Uncharacterized protein</fullName>
    </submittedName>
</protein>
<dbReference type="AlphaFoldDB" id="A0A943YVI9"/>
<sequence>MRKRPDELRADFQQFYGLNLSGAGREYGMLHAAALVAQLPRESRCVRLENPEKEWGDGLYMLHAAEHALRVLAWQQTEDAAKRRNFPKPLPTPADRARVQRRLERTDVDRINRILGIEGGV</sequence>
<proteinExistence type="predicted"/>
<gene>
    <name evidence="1" type="ORF">KH142_04840</name>
</gene>
<dbReference type="InterPro" id="IPR035286">
    <property type="entry name" value="DUF5361"/>
</dbReference>
<dbReference type="EMBL" id="JAGZSV010000069">
    <property type="protein sequence ID" value="MBS6940800.1"/>
    <property type="molecule type" value="Genomic_DNA"/>
</dbReference>
<dbReference type="Pfam" id="PF17318">
    <property type="entry name" value="DUF5361"/>
    <property type="match status" value="1"/>
</dbReference>
<reference evidence="1" key="1">
    <citation type="submission" date="2021-02" db="EMBL/GenBank/DDBJ databases">
        <title>Infant gut strain persistence is associated with maternal origin, phylogeny, and functional potential including surface adhesion and iron acquisition.</title>
        <authorList>
            <person name="Lou Y.C."/>
        </authorList>
    </citation>
    <scope>NUCLEOTIDE SEQUENCE</scope>
    <source>
        <strain evidence="1">L2_039_000G1_dasL2_039_000G1_concoct_11</strain>
    </source>
</reference>
<organism evidence="1 2">
    <name type="scientific">Slackia piriformis</name>
    <dbReference type="NCBI Taxonomy" id="626934"/>
    <lineage>
        <taxon>Bacteria</taxon>
        <taxon>Bacillati</taxon>
        <taxon>Actinomycetota</taxon>
        <taxon>Coriobacteriia</taxon>
        <taxon>Eggerthellales</taxon>
        <taxon>Eggerthellaceae</taxon>
        <taxon>Slackia</taxon>
    </lineage>
</organism>
<evidence type="ECO:0000313" key="2">
    <source>
        <dbReference type="Proteomes" id="UP000727506"/>
    </source>
</evidence>
<evidence type="ECO:0000313" key="1">
    <source>
        <dbReference type="EMBL" id="MBS6940800.1"/>
    </source>
</evidence>